<dbReference type="InterPro" id="IPR018490">
    <property type="entry name" value="cNMP-bd_dom_sf"/>
</dbReference>
<dbReference type="EMBL" id="JNUP01000071">
    <property type="protein sequence ID" value="KGE70888.1"/>
    <property type="molecule type" value="Genomic_DNA"/>
</dbReference>
<accession>A0A098QU33</accession>
<organism evidence="2 3">
    <name type="scientific">Spirochaeta lutea</name>
    <dbReference type="NCBI Taxonomy" id="1480694"/>
    <lineage>
        <taxon>Bacteria</taxon>
        <taxon>Pseudomonadati</taxon>
        <taxon>Spirochaetota</taxon>
        <taxon>Spirochaetia</taxon>
        <taxon>Spirochaetales</taxon>
        <taxon>Spirochaetaceae</taxon>
        <taxon>Spirochaeta</taxon>
    </lineage>
</organism>
<evidence type="ECO:0000313" key="2">
    <source>
        <dbReference type="EMBL" id="KGE70888.1"/>
    </source>
</evidence>
<sequence length="194" mass="22560">MSDLLRDFLAEYLELTPDLYTQLDQSSLVQSYPRGTLVLRQGDKARRAFFVLRGCLRSFTLKNGEDKTLDFFIEEDPVLPLEFGTGEPSSHSLECMEDCMLVGHTREQEERMLAEYPQLKHVCLTLAEVMSAKLQGALSRYRSSTPEERYRDLVESRPDLLQRVPQYYIASYLGIRPESLSRIRRRISRGKFLR</sequence>
<dbReference type="Proteomes" id="UP000029692">
    <property type="component" value="Unassembled WGS sequence"/>
</dbReference>
<proteinExistence type="predicted"/>
<evidence type="ECO:0000313" key="3">
    <source>
        <dbReference type="Proteomes" id="UP000029692"/>
    </source>
</evidence>
<evidence type="ECO:0000259" key="1">
    <source>
        <dbReference type="PROSITE" id="PS50042"/>
    </source>
</evidence>
<dbReference type="InterPro" id="IPR014710">
    <property type="entry name" value="RmlC-like_jellyroll"/>
</dbReference>
<dbReference type="SUPFAM" id="SSF51206">
    <property type="entry name" value="cAMP-binding domain-like"/>
    <property type="match status" value="1"/>
</dbReference>
<dbReference type="CDD" id="cd00038">
    <property type="entry name" value="CAP_ED"/>
    <property type="match status" value="1"/>
</dbReference>
<dbReference type="eggNOG" id="COG0664">
    <property type="taxonomic scope" value="Bacteria"/>
</dbReference>
<dbReference type="Gene3D" id="2.60.120.10">
    <property type="entry name" value="Jelly Rolls"/>
    <property type="match status" value="1"/>
</dbReference>
<comment type="caution">
    <text evidence="2">The sequence shown here is derived from an EMBL/GenBank/DDBJ whole genome shotgun (WGS) entry which is preliminary data.</text>
</comment>
<dbReference type="STRING" id="1480694.DC28_13090"/>
<feature type="domain" description="Cyclic nucleotide-binding" evidence="1">
    <location>
        <begin position="11"/>
        <end position="121"/>
    </location>
</feature>
<gene>
    <name evidence="2" type="ORF">DC28_13090</name>
</gene>
<dbReference type="AlphaFoldDB" id="A0A098QU33"/>
<protein>
    <recommendedName>
        <fullName evidence="1">Cyclic nucleotide-binding domain-containing protein</fullName>
    </recommendedName>
</protein>
<dbReference type="PROSITE" id="PS50042">
    <property type="entry name" value="CNMP_BINDING_3"/>
    <property type="match status" value="1"/>
</dbReference>
<dbReference type="RefSeq" id="WP_037549392.1">
    <property type="nucleotide sequence ID" value="NZ_JNUP01000071.1"/>
</dbReference>
<reference evidence="2 3" key="1">
    <citation type="submission" date="2014-05" db="EMBL/GenBank/DDBJ databases">
        <title>De novo Genome Sequence of Spirocheata sp.</title>
        <authorList>
            <person name="Shivani Y."/>
            <person name="Subhash Y."/>
            <person name="Tushar L."/>
            <person name="Sasikala C."/>
            <person name="Ramana C.V."/>
        </authorList>
    </citation>
    <scope>NUCLEOTIDE SEQUENCE [LARGE SCALE GENOMIC DNA]</scope>
    <source>
        <strain evidence="2 3">JC230</strain>
    </source>
</reference>
<dbReference type="InterPro" id="IPR000595">
    <property type="entry name" value="cNMP-bd_dom"/>
</dbReference>
<name>A0A098QU33_9SPIO</name>
<keyword evidence="3" id="KW-1185">Reference proteome</keyword>
<dbReference type="Pfam" id="PF00027">
    <property type="entry name" value="cNMP_binding"/>
    <property type="match status" value="1"/>
</dbReference>